<evidence type="ECO:0000313" key="1">
    <source>
        <dbReference type="Proteomes" id="UP000095287"/>
    </source>
</evidence>
<keyword evidence="1" id="KW-1185">Reference proteome</keyword>
<protein>
    <submittedName>
        <fullName evidence="2">CHK domain-containing protein</fullName>
    </submittedName>
</protein>
<dbReference type="InterPro" id="IPR012877">
    <property type="entry name" value="Dhs-27"/>
</dbReference>
<dbReference type="AlphaFoldDB" id="A0A1I7Z0Z6"/>
<dbReference type="SUPFAM" id="SSF56112">
    <property type="entry name" value="Protein kinase-like (PK-like)"/>
    <property type="match status" value="1"/>
</dbReference>
<dbReference type="InterPro" id="IPR052961">
    <property type="entry name" value="Oxido-Kinase-like_Enzymes"/>
</dbReference>
<accession>A0A1I7Z0Z6</accession>
<dbReference type="WBParaSite" id="L893_g21734.t1">
    <property type="protein sequence ID" value="L893_g21734.t1"/>
    <property type="gene ID" value="L893_g21734"/>
</dbReference>
<dbReference type="PANTHER" id="PTHR23020:SF41">
    <property type="entry name" value="AMINOGLYCOSIDE PHOSPHOTRANSFERASE DOMAIN-CONTAINING PROTEIN"/>
    <property type="match status" value="1"/>
</dbReference>
<sequence>MFTSDRDYGKSLKNILISGRPAKTIRYLLSKMSSTPTDVDSFLIPRIDWSQQVIEGTSFTVDWILKAFGTHGQSLEANEIVNVSVSNISNGYGFASEILRIVIHCSEHSKMLSVVLKIPTPHLKDRVHYFNREIKFYDNFSDLVPIPLPRIYRTIKWEPPKTLGAILMEDLSRSCHVQSVCEGLSVEQLLSISKHLANMHNSFWNLPSQQRNSFERQFPIAEGRLQFQVDYIVSKALELVQKHSDVFGDRLDKYVDILKDVEYHRYTAATVRTMFKAFIPSFFSCASRTTSVVFVLQRITVYFLLSFNNSCAAAMCWRRSDEEERKVYCYFRYSIHRTNLSVCTKFKY</sequence>
<dbReference type="InterPro" id="IPR011009">
    <property type="entry name" value="Kinase-like_dom_sf"/>
</dbReference>
<organism evidence="1 2">
    <name type="scientific">Steinernema glaseri</name>
    <dbReference type="NCBI Taxonomy" id="37863"/>
    <lineage>
        <taxon>Eukaryota</taxon>
        <taxon>Metazoa</taxon>
        <taxon>Ecdysozoa</taxon>
        <taxon>Nematoda</taxon>
        <taxon>Chromadorea</taxon>
        <taxon>Rhabditida</taxon>
        <taxon>Tylenchina</taxon>
        <taxon>Panagrolaimomorpha</taxon>
        <taxon>Strongyloidoidea</taxon>
        <taxon>Steinernematidae</taxon>
        <taxon>Steinernema</taxon>
    </lineage>
</organism>
<evidence type="ECO:0000313" key="2">
    <source>
        <dbReference type="WBParaSite" id="L893_g21734.t1"/>
    </source>
</evidence>
<name>A0A1I7Z0Z6_9BILA</name>
<dbReference type="PANTHER" id="PTHR23020">
    <property type="entry name" value="UNCHARACTERIZED NUCLEAR HORMONE RECEPTOR-RELATED"/>
    <property type="match status" value="1"/>
</dbReference>
<proteinExistence type="predicted"/>
<dbReference type="Proteomes" id="UP000095287">
    <property type="component" value="Unplaced"/>
</dbReference>
<dbReference type="Pfam" id="PF07914">
    <property type="entry name" value="DUF1679"/>
    <property type="match status" value="1"/>
</dbReference>
<reference evidence="2" key="1">
    <citation type="submission" date="2016-11" db="UniProtKB">
        <authorList>
            <consortium name="WormBaseParasite"/>
        </authorList>
    </citation>
    <scope>IDENTIFICATION</scope>
</reference>